<dbReference type="Proteomes" id="UP000824221">
    <property type="component" value="Unassembled WGS sequence"/>
</dbReference>
<sequence length="126" mass="14422">MQLRVFCILLLFGSLAGALYEPLRLLDGLRGKLRLLKICLDLLFCLIIGAGYLALSLAFCGKFRLFHLFGIASGIFLYEKSFHKTVAFFGEMVYNAIVRFIQKQKDRAPWKKRNDPSHRKKPRGSP</sequence>
<reference evidence="3" key="2">
    <citation type="submission" date="2021-04" db="EMBL/GenBank/DDBJ databases">
        <authorList>
            <person name="Gilroy R."/>
        </authorList>
    </citation>
    <scope>NUCLEOTIDE SEQUENCE</scope>
    <source>
        <strain evidence="3">CHK156-179</strain>
    </source>
</reference>
<evidence type="ECO:0000313" key="3">
    <source>
        <dbReference type="EMBL" id="HJA02266.1"/>
    </source>
</evidence>
<accession>A0A9D2KFH2</accession>
<keyword evidence="2" id="KW-1133">Transmembrane helix</keyword>
<gene>
    <name evidence="3" type="ORF">H9797_02665</name>
</gene>
<evidence type="ECO:0000256" key="1">
    <source>
        <dbReference type="SAM" id="MobiDB-lite"/>
    </source>
</evidence>
<feature type="compositionally biased region" description="Basic and acidic residues" evidence="1">
    <location>
        <begin position="104"/>
        <end position="117"/>
    </location>
</feature>
<dbReference type="InterPro" id="IPR019074">
    <property type="entry name" value="YabQ"/>
</dbReference>
<name>A0A9D2KFH2_9FIRM</name>
<comment type="caution">
    <text evidence="3">The sequence shown here is derived from an EMBL/GenBank/DDBJ whole genome shotgun (WGS) entry which is preliminary data.</text>
</comment>
<organism evidence="3 4">
    <name type="scientific">Candidatus Gallimonas gallistercoris</name>
    <dbReference type="NCBI Taxonomy" id="2838602"/>
    <lineage>
        <taxon>Bacteria</taxon>
        <taxon>Bacillati</taxon>
        <taxon>Bacillota</taxon>
        <taxon>Clostridia</taxon>
        <taxon>Candidatus Gallimonas</taxon>
    </lineage>
</organism>
<keyword evidence="2" id="KW-0472">Membrane</keyword>
<feature type="region of interest" description="Disordered" evidence="1">
    <location>
        <begin position="104"/>
        <end position="126"/>
    </location>
</feature>
<evidence type="ECO:0000256" key="2">
    <source>
        <dbReference type="SAM" id="Phobius"/>
    </source>
</evidence>
<dbReference type="EMBL" id="DXAJ01000038">
    <property type="protein sequence ID" value="HJA02266.1"/>
    <property type="molecule type" value="Genomic_DNA"/>
</dbReference>
<dbReference type="AlphaFoldDB" id="A0A9D2KFH2"/>
<protein>
    <submittedName>
        <fullName evidence="3">Spore cortex biosynthesis protein YabQ</fullName>
    </submittedName>
</protein>
<reference evidence="3" key="1">
    <citation type="journal article" date="2021" name="PeerJ">
        <title>Extensive microbial diversity within the chicken gut microbiome revealed by metagenomics and culture.</title>
        <authorList>
            <person name="Gilroy R."/>
            <person name="Ravi A."/>
            <person name="Getino M."/>
            <person name="Pursley I."/>
            <person name="Horton D.L."/>
            <person name="Alikhan N.F."/>
            <person name="Baker D."/>
            <person name="Gharbi K."/>
            <person name="Hall N."/>
            <person name="Watson M."/>
            <person name="Adriaenssens E.M."/>
            <person name="Foster-Nyarko E."/>
            <person name="Jarju S."/>
            <person name="Secka A."/>
            <person name="Antonio M."/>
            <person name="Oren A."/>
            <person name="Chaudhuri R.R."/>
            <person name="La Ragione R."/>
            <person name="Hildebrand F."/>
            <person name="Pallen M.J."/>
        </authorList>
    </citation>
    <scope>NUCLEOTIDE SEQUENCE</scope>
    <source>
        <strain evidence="3">CHK156-179</strain>
    </source>
</reference>
<feature type="transmembrane region" description="Helical" evidence="2">
    <location>
        <begin position="34"/>
        <end position="55"/>
    </location>
</feature>
<keyword evidence="2" id="KW-0812">Transmembrane</keyword>
<dbReference type="Pfam" id="PF09578">
    <property type="entry name" value="Spore_YabQ"/>
    <property type="match status" value="1"/>
</dbReference>
<dbReference type="NCBIfam" id="TIGR02893">
    <property type="entry name" value="spore_yabQ"/>
    <property type="match status" value="1"/>
</dbReference>
<proteinExistence type="predicted"/>
<evidence type="ECO:0000313" key="4">
    <source>
        <dbReference type="Proteomes" id="UP000824221"/>
    </source>
</evidence>